<dbReference type="RefSeq" id="WP_196199682.1">
    <property type="nucleotide sequence ID" value="NZ_JADPUN010000052.1"/>
</dbReference>
<dbReference type="EMBL" id="JADPUN010000052">
    <property type="protein sequence ID" value="MBF9128016.1"/>
    <property type="molecule type" value="Genomic_DNA"/>
</dbReference>
<protein>
    <submittedName>
        <fullName evidence="2">ABC transporter permease</fullName>
    </submittedName>
</protein>
<proteinExistence type="predicted"/>
<evidence type="ECO:0000313" key="2">
    <source>
        <dbReference type="EMBL" id="MBF9128016.1"/>
    </source>
</evidence>
<keyword evidence="1" id="KW-0472">Membrane</keyword>
<organism evidence="2 3">
    <name type="scientific">Plantactinospora alkalitolerans</name>
    <dbReference type="NCBI Taxonomy" id="2789879"/>
    <lineage>
        <taxon>Bacteria</taxon>
        <taxon>Bacillati</taxon>
        <taxon>Actinomycetota</taxon>
        <taxon>Actinomycetes</taxon>
        <taxon>Micromonosporales</taxon>
        <taxon>Micromonosporaceae</taxon>
        <taxon>Plantactinospora</taxon>
    </lineage>
</organism>
<accession>A0ABS0GP99</accession>
<evidence type="ECO:0000256" key="1">
    <source>
        <dbReference type="SAM" id="Phobius"/>
    </source>
</evidence>
<reference evidence="2 3" key="1">
    <citation type="submission" date="2020-11" db="EMBL/GenBank/DDBJ databases">
        <title>A novel isolate from a Black sea contaminated sediment with potential to produce alkanes: Plantactinospora alkalitolerans sp. nov.</title>
        <authorList>
            <person name="Carro L."/>
            <person name="Veyisoglu A."/>
            <person name="Guven K."/>
            <person name="Schumann P."/>
            <person name="Klenk H.-P."/>
            <person name="Sahin N."/>
        </authorList>
    </citation>
    <scope>NUCLEOTIDE SEQUENCE [LARGE SCALE GENOMIC DNA]</scope>
    <source>
        <strain evidence="2 3">S1510</strain>
    </source>
</reference>
<feature type="transmembrane region" description="Helical" evidence="1">
    <location>
        <begin position="181"/>
        <end position="200"/>
    </location>
</feature>
<feature type="transmembrane region" description="Helical" evidence="1">
    <location>
        <begin position="25"/>
        <end position="46"/>
    </location>
</feature>
<feature type="transmembrane region" description="Helical" evidence="1">
    <location>
        <begin position="150"/>
        <end position="169"/>
    </location>
</feature>
<keyword evidence="1" id="KW-1133">Transmembrane helix</keyword>
<dbReference type="Proteomes" id="UP000638560">
    <property type="component" value="Unassembled WGS sequence"/>
</dbReference>
<evidence type="ECO:0000313" key="3">
    <source>
        <dbReference type="Proteomes" id="UP000638560"/>
    </source>
</evidence>
<keyword evidence="1" id="KW-0812">Transmembrane</keyword>
<gene>
    <name evidence="2" type="ORF">I0C86_03255</name>
</gene>
<feature type="transmembrane region" description="Helical" evidence="1">
    <location>
        <begin position="66"/>
        <end position="87"/>
    </location>
</feature>
<feature type="transmembrane region" description="Helical" evidence="1">
    <location>
        <begin position="108"/>
        <end position="130"/>
    </location>
</feature>
<keyword evidence="3" id="KW-1185">Reference proteome</keyword>
<name>A0ABS0GP99_9ACTN</name>
<comment type="caution">
    <text evidence="2">The sequence shown here is derived from an EMBL/GenBank/DDBJ whole genome shotgun (WGS) entry which is preliminary data.</text>
</comment>
<feature type="transmembrane region" description="Helical" evidence="1">
    <location>
        <begin position="237"/>
        <end position="257"/>
    </location>
</feature>
<sequence>MTTEITFARVVRAELTKLRSLRSSWLVLGSVTVLAVGLAAAIGYGVRGSIRAGEPAPGVADAVAMAFLPMDFLTLLIGVFGVLQISGEYGSGLVRTTLTAVPRRWPVLAAKAVALVVVTTPVLAVSSLAAFGVCQATLGRYGASLGDPGVAGAIVGAAACPVLMGLLGLGTGAMLRHTAGAITTLVLVLLVVPALLGPALPGDREEQVLKYVPTIAGQAMYGVDGSGNPFETLSPGASAAVLAGWVGLGLLAGTAVLRRRDA</sequence>